<feature type="compositionally biased region" description="Acidic residues" evidence="1">
    <location>
        <begin position="82"/>
        <end position="92"/>
    </location>
</feature>
<dbReference type="Proteomes" id="UP000499080">
    <property type="component" value="Unassembled WGS sequence"/>
</dbReference>
<proteinExistence type="predicted"/>
<comment type="caution">
    <text evidence="2">The sequence shown here is derived from an EMBL/GenBank/DDBJ whole genome shotgun (WGS) entry which is preliminary data.</text>
</comment>
<sequence>MEPNKGRQLPALDIPSVGTYLRCGKGSGVVDPVFTSLILYALSYRMIPLLRCVGVCEGIDSCLSTVHLFPHDIVPMVKNQDDPEESEEEEGVSTDLVSHTEAASVLEQA</sequence>
<reference evidence="2 3" key="1">
    <citation type="journal article" date="2019" name="Sci. Rep.">
        <title>Orb-weaving spider Araneus ventricosus genome elucidates the spidroin gene catalogue.</title>
        <authorList>
            <person name="Kono N."/>
            <person name="Nakamura H."/>
            <person name="Ohtoshi R."/>
            <person name="Moran D.A.P."/>
            <person name="Shinohara A."/>
            <person name="Yoshida Y."/>
            <person name="Fujiwara M."/>
            <person name="Mori M."/>
            <person name="Tomita M."/>
            <person name="Arakawa K."/>
        </authorList>
    </citation>
    <scope>NUCLEOTIDE SEQUENCE [LARGE SCALE GENOMIC DNA]</scope>
</reference>
<organism evidence="2 3">
    <name type="scientific">Araneus ventricosus</name>
    <name type="common">Orbweaver spider</name>
    <name type="synonym">Epeira ventricosa</name>
    <dbReference type="NCBI Taxonomy" id="182803"/>
    <lineage>
        <taxon>Eukaryota</taxon>
        <taxon>Metazoa</taxon>
        <taxon>Ecdysozoa</taxon>
        <taxon>Arthropoda</taxon>
        <taxon>Chelicerata</taxon>
        <taxon>Arachnida</taxon>
        <taxon>Araneae</taxon>
        <taxon>Araneomorphae</taxon>
        <taxon>Entelegynae</taxon>
        <taxon>Araneoidea</taxon>
        <taxon>Araneidae</taxon>
        <taxon>Araneus</taxon>
    </lineage>
</organism>
<name>A0A4Y2NL63_ARAVE</name>
<accession>A0A4Y2NL63</accession>
<evidence type="ECO:0000313" key="2">
    <source>
        <dbReference type="EMBL" id="GBN38747.1"/>
    </source>
</evidence>
<keyword evidence="3" id="KW-1185">Reference proteome</keyword>
<dbReference type="AlphaFoldDB" id="A0A4Y2NL63"/>
<protein>
    <submittedName>
        <fullName evidence="2">Uncharacterized protein</fullName>
    </submittedName>
</protein>
<gene>
    <name evidence="2" type="ORF">AVEN_131645_1</name>
</gene>
<evidence type="ECO:0000256" key="1">
    <source>
        <dbReference type="SAM" id="MobiDB-lite"/>
    </source>
</evidence>
<feature type="region of interest" description="Disordered" evidence="1">
    <location>
        <begin position="77"/>
        <end position="97"/>
    </location>
</feature>
<evidence type="ECO:0000313" key="3">
    <source>
        <dbReference type="Proteomes" id="UP000499080"/>
    </source>
</evidence>
<dbReference type="EMBL" id="BGPR01009232">
    <property type="protein sequence ID" value="GBN38747.1"/>
    <property type="molecule type" value="Genomic_DNA"/>
</dbReference>